<dbReference type="PROSITE" id="PS51192">
    <property type="entry name" value="HELICASE_ATP_BIND_1"/>
    <property type="match status" value="1"/>
</dbReference>
<dbReference type="InterPro" id="IPR050547">
    <property type="entry name" value="DEAD_box_RNA_helicases"/>
</dbReference>
<dbReference type="PANTHER" id="PTHR47963:SF8">
    <property type="entry name" value="ATP-DEPENDENT RNA HELICASE DEAD"/>
    <property type="match status" value="1"/>
</dbReference>
<dbReference type="InterPro" id="IPR027417">
    <property type="entry name" value="P-loop_NTPase"/>
</dbReference>
<evidence type="ECO:0000313" key="8">
    <source>
        <dbReference type="EMBL" id="OMH78730.1"/>
    </source>
</evidence>
<dbReference type="GO" id="GO:0003723">
    <property type="term" value="F:RNA binding"/>
    <property type="evidence" value="ECO:0007669"/>
    <property type="project" value="TreeGrafter"/>
</dbReference>
<keyword evidence="3" id="KW-0378">Hydrolase</keyword>
<accession>A0A1R1PCP4</accession>
<evidence type="ECO:0000256" key="3">
    <source>
        <dbReference type="ARBA" id="ARBA00022801"/>
    </source>
</evidence>
<dbReference type="SMART" id="SM00490">
    <property type="entry name" value="HELICc"/>
    <property type="match status" value="1"/>
</dbReference>
<evidence type="ECO:0000259" key="7">
    <source>
        <dbReference type="PROSITE" id="PS51194"/>
    </source>
</evidence>
<dbReference type="OrthoDB" id="10256233at2759"/>
<evidence type="ECO:0000256" key="1">
    <source>
        <dbReference type="ARBA" id="ARBA00012552"/>
    </source>
</evidence>
<keyword evidence="9" id="KW-1185">Reference proteome</keyword>
<sequence length="564" mass="63536">MFIMKSRELGVPKPLALAAEKLYGVKEPTELQKRLIPAIIEGGKDYLLIQETGSGKTFSILLAMLGMAYKDFLENSFVKSDETEKEKHALSSPMGVLLVPNRELALQIDEWATNLVQEAFPLAHKNNLVQTFIGGADYIEKQEKTLMEFGSPSLVVDGRLQRIFVDEVDSMIQLANREKRITSMLRKRLEAENRVEQFELQKSSTKPRQVAYLKSLAEKLWDGEKKSYILKELERIDYIQNPKYKPVEYKSTKFYSLFISSATVNSDLIKYLKSRGWFPTDLENIELKAQGSFVPSSIEHSCIVVDDLETVRNIKEKTLKQVSASTPFEKKAEQPFSSSTITDDSHLEQKVVDMFGVTDFNNGGNHLNSSFENIPVEQENDLAELSDLEEMAQKAIAKPKLKITEAQYNQYVTECIANVLGSEAESVKNVVIFMQTGKKYYDFLEALYKQGITAIGLFEKYTKTLPSENTSSSSKPTSKSYNVFITTDTAGRGIDIPDVSHVLILDVPKSKNSYIHMAGRTGRFNSTGKAITIVFNTSDSLPEGRMRGLYTQLNITPTKLAYLD</sequence>
<reference evidence="9" key="1">
    <citation type="submission" date="2017-01" db="EMBL/GenBank/DDBJ databases">
        <authorList>
            <person name="Wang Y."/>
            <person name="White M."/>
            <person name="Kvist S."/>
            <person name="Moncalvo J.-M."/>
        </authorList>
    </citation>
    <scope>NUCLEOTIDE SEQUENCE [LARGE SCALE GENOMIC DNA]</scope>
    <source>
        <strain evidence="9">COL-18-3</strain>
    </source>
</reference>
<dbReference type="Pfam" id="PF00271">
    <property type="entry name" value="Helicase_C"/>
    <property type="match status" value="1"/>
</dbReference>
<dbReference type="SMART" id="SM00487">
    <property type="entry name" value="DEXDc"/>
    <property type="match status" value="1"/>
</dbReference>
<dbReference type="EC" id="3.6.4.13" evidence="1"/>
<dbReference type="Pfam" id="PF00270">
    <property type="entry name" value="DEAD"/>
    <property type="match status" value="1"/>
</dbReference>
<dbReference type="PROSITE" id="PS51194">
    <property type="entry name" value="HELICASE_CTER"/>
    <property type="match status" value="1"/>
</dbReference>
<keyword evidence="4 8" id="KW-0347">Helicase</keyword>
<dbReference type="InterPro" id="IPR011545">
    <property type="entry name" value="DEAD/DEAH_box_helicase_dom"/>
</dbReference>
<dbReference type="GO" id="GO:0016787">
    <property type="term" value="F:hydrolase activity"/>
    <property type="evidence" value="ECO:0007669"/>
    <property type="project" value="UniProtKB-KW"/>
</dbReference>
<evidence type="ECO:0000256" key="2">
    <source>
        <dbReference type="ARBA" id="ARBA00022741"/>
    </source>
</evidence>
<dbReference type="EMBL" id="LSSK01001825">
    <property type="protein sequence ID" value="OMH78730.1"/>
    <property type="molecule type" value="Genomic_DNA"/>
</dbReference>
<dbReference type="InterPro" id="IPR001650">
    <property type="entry name" value="Helicase_C-like"/>
</dbReference>
<dbReference type="GO" id="GO:0003724">
    <property type="term" value="F:RNA helicase activity"/>
    <property type="evidence" value="ECO:0007669"/>
    <property type="project" value="UniProtKB-EC"/>
</dbReference>
<organism evidence="8 9">
    <name type="scientific">Zancudomyces culisetae</name>
    <name type="common">Gut fungus</name>
    <name type="synonym">Smittium culisetae</name>
    <dbReference type="NCBI Taxonomy" id="1213189"/>
    <lineage>
        <taxon>Eukaryota</taxon>
        <taxon>Fungi</taxon>
        <taxon>Fungi incertae sedis</taxon>
        <taxon>Zoopagomycota</taxon>
        <taxon>Kickxellomycotina</taxon>
        <taxon>Harpellomycetes</taxon>
        <taxon>Harpellales</taxon>
        <taxon>Legeriomycetaceae</taxon>
        <taxon>Zancudomyces</taxon>
    </lineage>
</organism>
<dbReference type="Gene3D" id="3.40.50.300">
    <property type="entry name" value="P-loop containing nucleotide triphosphate hydrolases"/>
    <property type="match status" value="2"/>
</dbReference>
<feature type="domain" description="Helicase ATP-binding" evidence="6">
    <location>
        <begin position="37"/>
        <end position="282"/>
    </location>
</feature>
<evidence type="ECO:0000256" key="5">
    <source>
        <dbReference type="ARBA" id="ARBA00022840"/>
    </source>
</evidence>
<protein>
    <recommendedName>
        <fullName evidence="1">RNA helicase</fullName>
        <ecNumber evidence="1">3.6.4.13</ecNumber>
    </recommendedName>
</protein>
<dbReference type="PANTHER" id="PTHR47963">
    <property type="entry name" value="DEAD-BOX ATP-DEPENDENT RNA HELICASE 47, MITOCHONDRIAL"/>
    <property type="match status" value="1"/>
</dbReference>
<evidence type="ECO:0000256" key="4">
    <source>
        <dbReference type="ARBA" id="ARBA00022806"/>
    </source>
</evidence>
<gene>
    <name evidence="8" type="ORF">AX774_g7870</name>
</gene>
<dbReference type="Proteomes" id="UP000188320">
    <property type="component" value="Unassembled WGS sequence"/>
</dbReference>
<dbReference type="AlphaFoldDB" id="A0A1R1PCP4"/>
<dbReference type="SUPFAM" id="SSF52540">
    <property type="entry name" value="P-loop containing nucleoside triphosphate hydrolases"/>
    <property type="match status" value="1"/>
</dbReference>
<keyword evidence="2" id="KW-0547">Nucleotide-binding</keyword>
<keyword evidence="5" id="KW-0067">ATP-binding</keyword>
<dbReference type="GO" id="GO:0005524">
    <property type="term" value="F:ATP binding"/>
    <property type="evidence" value="ECO:0007669"/>
    <property type="project" value="UniProtKB-KW"/>
</dbReference>
<dbReference type="InterPro" id="IPR014001">
    <property type="entry name" value="Helicase_ATP-bd"/>
</dbReference>
<evidence type="ECO:0000313" key="9">
    <source>
        <dbReference type="Proteomes" id="UP000188320"/>
    </source>
</evidence>
<name>A0A1R1PCP4_ZANCU</name>
<evidence type="ECO:0000259" key="6">
    <source>
        <dbReference type="PROSITE" id="PS51192"/>
    </source>
</evidence>
<feature type="domain" description="Helicase C-terminal" evidence="7">
    <location>
        <begin position="407"/>
        <end position="564"/>
    </location>
</feature>
<proteinExistence type="predicted"/>
<comment type="caution">
    <text evidence="8">The sequence shown here is derived from an EMBL/GenBank/DDBJ whole genome shotgun (WGS) entry which is preliminary data.</text>
</comment>